<dbReference type="Gene3D" id="2.60.120.260">
    <property type="entry name" value="Galactose-binding domain-like"/>
    <property type="match status" value="1"/>
</dbReference>
<dbReference type="SUPFAM" id="SSF74650">
    <property type="entry name" value="Galactose mutarotase-like"/>
    <property type="match status" value="1"/>
</dbReference>
<dbReference type="InterPro" id="IPR003961">
    <property type="entry name" value="FN3_dom"/>
</dbReference>
<dbReference type="EMBL" id="CAKD01000029">
    <property type="protein sequence ID" value="CCI86074.1"/>
    <property type="molecule type" value="Genomic_DNA"/>
</dbReference>
<comment type="similarity">
    <text evidence="1 2">Belongs to the glycosyl hydrolase 31 family.</text>
</comment>
<evidence type="ECO:0000256" key="2">
    <source>
        <dbReference type="RuleBase" id="RU361185"/>
    </source>
</evidence>
<dbReference type="Gene3D" id="3.20.20.80">
    <property type="entry name" value="Glycosidases"/>
    <property type="match status" value="1"/>
</dbReference>
<dbReference type="SUPFAM" id="SSF49785">
    <property type="entry name" value="Galactose-binding domain-like"/>
    <property type="match status" value="1"/>
</dbReference>
<dbReference type="CDD" id="cd14752">
    <property type="entry name" value="GH31_N"/>
    <property type="match status" value="1"/>
</dbReference>
<dbReference type="InterPro" id="IPR008979">
    <property type="entry name" value="Galactose-bd-like_sf"/>
</dbReference>
<gene>
    <name evidence="5" type="ORF">BN53_08415</name>
</gene>
<dbReference type="GO" id="GO:0004575">
    <property type="term" value="F:sucrose alpha-glucosidase activity"/>
    <property type="evidence" value="ECO:0007669"/>
    <property type="project" value="UniProtKB-EC"/>
</dbReference>
<dbReference type="InterPro" id="IPR036116">
    <property type="entry name" value="FN3_sf"/>
</dbReference>
<dbReference type="InterPro" id="IPR017853">
    <property type="entry name" value="GH"/>
</dbReference>
<dbReference type="PANTHER" id="PTHR43863:SF2">
    <property type="entry name" value="MALTASE-GLUCOAMYLASE"/>
    <property type="match status" value="1"/>
</dbReference>
<accession>I7KMH0</accession>
<dbReference type="Gene3D" id="2.60.40.1760">
    <property type="entry name" value="glycosyl hydrolase (family 31)"/>
    <property type="match status" value="1"/>
</dbReference>
<evidence type="ECO:0000259" key="3">
    <source>
        <dbReference type="Pfam" id="PF01055"/>
    </source>
</evidence>
<evidence type="ECO:0000259" key="4">
    <source>
        <dbReference type="Pfam" id="PF21365"/>
    </source>
</evidence>
<dbReference type="GO" id="GO:0005975">
    <property type="term" value="P:carbohydrate metabolic process"/>
    <property type="evidence" value="ECO:0007669"/>
    <property type="project" value="InterPro"/>
</dbReference>
<dbReference type="Proteomes" id="UP000009311">
    <property type="component" value="Unassembled WGS sequence"/>
</dbReference>
<dbReference type="Pfam" id="PF01055">
    <property type="entry name" value="Glyco_hydro_31_2nd"/>
    <property type="match status" value="1"/>
</dbReference>
<dbReference type="eggNOG" id="COG1501">
    <property type="taxonomic scope" value="Bacteria"/>
</dbReference>
<dbReference type="Pfam" id="PF21365">
    <property type="entry name" value="Glyco_hydro_31_3rd"/>
    <property type="match status" value="1"/>
</dbReference>
<evidence type="ECO:0000256" key="1">
    <source>
        <dbReference type="ARBA" id="ARBA00007806"/>
    </source>
</evidence>
<dbReference type="GO" id="GO:0030246">
    <property type="term" value="F:carbohydrate binding"/>
    <property type="evidence" value="ECO:0007669"/>
    <property type="project" value="InterPro"/>
</dbReference>
<evidence type="ECO:0000313" key="6">
    <source>
        <dbReference type="Proteomes" id="UP000009311"/>
    </source>
</evidence>
<dbReference type="InterPro" id="IPR011013">
    <property type="entry name" value="Gal_mutarotase_sf_dom"/>
</dbReference>
<dbReference type="OrthoDB" id="176168at2"/>
<dbReference type="AlphaFoldDB" id="I7KMH0"/>
<dbReference type="RefSeq" id="WP_009560642.1">
    <property type="nucleotide sequence ID" value="NZ_AYZN01000008.1"/>
</dbReference>
<dbReference type="STRING" id="1423790.BN53_08415"/>
<dbReference type="EC" id="3.2.1.48" evidence="5"/>
<dbReference type="InterPro" id="IPR000322">
    <property type="entry name" value="Glyco_hydro_31_TIM"/>
</dbReference>
<dbReference type="InterPro" id="IPR051816">
    <property type="entry name" value="Glycosyl_Hydrolase_31"/>
</dbReference>
<dbReference type="SUPFAM" id="SSF51445">
    <property type="entry name" value="(Trans)glycosidases"/>
    <property type="match status" value="1"/>
</dbReference>
<keyword evidence="2 5" id="KW-0326">Glycosidase</keyword>
<dbReference type="CDD" id="cd00063">
    <property type="entry name" value="FN3"/>
    <property type="match status" value="1"/>
</dbReference>
<organism evidence="5 6">
    <name type="scientific">Lactobacillus pasteurii DSM 23907 = CRBIP 24.76</name>
    <dbReference type="NCBI Taxonomy" id="1423790"/>
    <lineage>
        <taxon>Bacteria</taxon>
        <taxon>Bacillati</taxon>
        <taxon>Bacillota</taxon>
        <taxon>Bacilli</taxon>
        <taxon>Lactobacillales</taxon>
        <taxon>Lactobacillaceae</taxon>
        <taxon>Lactobacillus</taxon>
    </lineage>
</organism>
<dbReference type="SUPFAM" id="SSF49265">
    <property type="entry name" value="Fibronectin type III"/>
    <property type="match status" value="1"/>
</dbReference>
<proteinExistence type="inferred from homology"/>
<keyword evidence="2 5" id="KW-0378">Hydrolase</keyword>
<dbReference type="SUPFAM" id="SSF51011">
    <property type="entry name" value="Glycosyl hydrolase domain"/>
    <property type="match status" value="1"/>
</dbReference>
<name>I7KMH0_9LACO</name>
<dbReference type="InterPro" id="IPR048395">
    <property type="entry name" value="Glyco_hydro_31_C"/>
</dbReference>
<sequence length="1004" mass="113304">MTQEMQFNRHQLGQLVGASKQDHYYELHYSTGEIARLYILADGIFRFFLDPSKEFNENHSSLVNLTYFNNHLFEKSRPRATSDSLIIQTGDYQLIFGQKPALMTIFDNHLHRPRMVQASSLELGKGQSYEFLKQNKNEFYFGGGLQNGAFSHKGRQIEIKADKITGKGGVISQVPFFWSNAGFGEFRNTEASGSYDFGKLNKDVTVISHEESIFDSFYLIGDTPDEILAKFYAITGRPIMPPKYALGLGHIGNYQSTMWAPSQAKVRNASLFEDGNYYVRTKNPGEASGKGSLNGEEEYQFSARATIDRYHKRNFPLSWMVANYQGQVDDGAFESFAQYAKEQGVEAGIWTSNIPSFAKGYSFIMSENSSPTALGRNQMVLKTLLNRKRGLILTNNGQSGSQKDSAIIFGDSGGNWENIATQVAGFIGAGLSGEPIVSSAVDGTNGGGNAQIAIRDFQWKAFTPLLFNMDDQGDFSKTPFAYNNKMTRINRAYLGLRQKLTPYLYSLIYQAQFGGPIMRALFLEFPHEQINYTDQVKHEFMLGDSLLVAPIINGREDGQGNSRKDNLYLPNHRMMWIDLFTGEKYLGGRVYNQLSYPTWHLPVFVKGGAIFDTGKRNFVFYPHGESSITFYDDNGNSDFIHNHTETKVTSKLEGSRLTIEIFPTKGEFTGMDSEGTTSLNILCDHYPDGLSVKINDQVIKMQEYGTVDTFAHAKEGFFYNTNYSWLDEFDQFQEKRQTALQIKLSSRSITDTKIEISLPNFDYGSQTLVHSITDSLLRSPKQPSVDLDQVTAHSLTVNWPKVTEEVQIEINGILHNGISGDSFTFHELTPNTRYIMRLRNVAGNKVSEWSEPFGAITKRAAIDYAIKNVKVNSNYQAAVSHPLSYLTDLKSSSEWQTQDEFDEAKPLTLTFAFNQVELLSRMVFTPHNIDHHNDPIEVGLEISLDGQTFQSYGEHFHWKADSKNKVIGLRNIKARAIRLTVYKSSGPLVAGKEVVFYRDKSYFD</sequence>
<dbReference type="PANTHER" id="PTHR43863">
    <property type="entry name" value="HYDROLASE, PUTATIVE (AFU_ORTHOLOGUE AFUA_1G03140)-RELATED"/>
    <property type="match status" value="1"/>
</dbReference>
<feature type="domain" description="Glycosyl hydrolase family 31 C-terminal" evidence="4">
    <location>
        <begin position="514"/>
        <end position="610"/>
    </location>
</feature>
<feature type="domain" description="Glycoside hydrolase family 31 TIM barrel" evidence="3">
    <location>
        <begin position="378"/>
        <end position="507"/>
    </location>
</feature>
<protein>
    <submittedName>
        <fullName evidence="5">Alpha-glucosidase</fullName>
        <ecNumber evidence="5">3.2.1.48</ecNumber>
    </submittedName>
</protein>
<keyword evidence="6" id="KW-1185">Reference proteome</keyword>
<dbReference type="InterPro" id="IPR013780">
    <property type="entry name" value="Glyco_hydro_b"/>
</dbReference>
<reference evidence="5 6" key="1">
    <citation type="submission" date="2012-06" db="EMBL/GenBank/DDBJ databases">
        <title>Draft Genome Sequence of Lactobacillus pasteurii CRBIP 24.76T.</title>
        <authorList>
            <person name="Cousin S."/>
            <person name="Bouchier C."/>
            <person name="Loux V."/>
            <person name="Ma L."/>
            <person name="Creno S."/>
            <person name="Bizet C."/>
            <person name="Clermont D."/>
        </authorList>
    </citation>
    <scope>NUCLEOTIDE SEQUENCE [LARGE SCALE GENOMIC DNA]</scope>
    <source>
        <strain evidence="6">CRBIP 24.76T</strain>
    </source>
</reference>
<evidence type="ECO:0000313" key="5">
    <source>
        <dbReference type="EMBL" id="CCI86074.1"/>
    </source>
</evidence>
<dbReference type="Gene3D" id="2.60.40.1180">
    <property type="entry name" value="Golgi alpha-mannosidase II"/>
    <property type="match status" value="2"/>
</dbReference>
<comment type="caution">
    <text evidence="5">The sequence shown here is derived from an EMBL/GenBank/DDBJ whole genome shotgun (WGS) entry which is preliminary data.</text>
</comment>